<keyword evidence="1" id="KW-0732">Signal</keyword>
<evidence type="ECO:0000313" key="3">
    <source>
        <dbReference type="Proteomes" id="UP000606003"/>
    </source>
</evidence>
<sequence>MKKPAISLVLLLSLGARAACCQAPASPAPSAAASGKADQEIEKKAADWVASLNLNDARKQAAVQQAIATHLTAIRDYHNAHPYTETPAGLNPGTGQPLSVMDRTLIAVSAMPKSIHDNLMASLRQHLTPEQVEAVLDKYTIGKVAFTLNGYRAIVPNLTPTEEAVILANLKQAREQAIDFKTMKEISAVFEIYKTKNEDYLNTHGRNWRELFKAYVDAANARKAAGKANAGTPPAAPPK</sequence>
<dbReference type="InterPro" id="IPR024284">
    <property type="entry name" value="DUF3826"/>
</dbReference>
<dbReference type="Proteomes" id="UP000606003">
    <property type="component" value="Unassembled WGS sequence"/>
</dbReference>
<name>A0ABR8K0H0_9BACT</name>
<evidence type="ECO:0000313" key="2">
    <source>
        <dbReference type="EMBL" id="MBD2723824.1"/>
    </source>
</evidence>
<keyword evidence="3" id="KW-1185">Reference proteome</keyword>
<reference evidence="2 3" key="1">
    <citation type="submission" date="2020-09" db="EMBL/GenBank/DDBJ databases">
        <authorList>
            <person name="Kim M.K."/>
        </authorList>
    </citation>
    <scope>NUCLEOTIDE SEQUENCE [LARGE SCALE GENOMIC DNA]</scope>
    <source>
        <strain evidence="2 3">BT189</strain>
    </source>
</reference>
<organism evidence="2 3">
    <name type="scientific">Hymenobacter armeniacus</name>
    <dbReference type="NCBI Taxonomy" id="2771358"/>
    <lineage>
        <taxon>Bacteria</taxon>
        <taxon>Pseudomonadati</taxon>
        <taxon>Bacteroidota</taxon>
        <taxon>Cytophagia</taxon>
        <taxon>Cytophagales</taxon>
        <taxon>Hymenobacteraceae</taxon>
        <taxon>Hymenobacter</taxon>
    </lineage>
</organism>
<evidence type="ECO:0000256" key="1">
    <source>
        <dbReference type="SAM" id="SignalP"/>
    </source>
</evidence>
<accession>A0ABR8K0H0</accession>
<protein>
    <submittedName>
        <fullName evidence="2">DUF3826 domain-containing protein</fullName>
    </submittedName>
</protein>
<dbReference type="EMBL" id="JACXAC010000005">
    <property type="protein sequence ID" value="MBD2723824.1"/>
    <property type="molecule type" value="Genomic_DNA"/>
</dbReference>
<dbReference type="RefSeq" id="WP_190926910.1">
    <property type="nucleotide sequence ID" value="NZ_JACXAC010000005.1"/>
</dbReference>
<feature type="signal peptide" evidence="1">
    <location>
        <begin position="1"/>
        <end position="18"/>
    </location>
</feature>
<gene>
    <name evidence="2" type="ORF">IC234_16975</name>
</gene>
<proteinExistence type="predicted"/>
<comment type="caution">
    <text evidence="2">The sequence shown here is derived from an EMBL/GenBank/DDBJ whole genome shotgun (WGS) entry which is preliminary data.</text>
</comment>
<feature type="chain" id="PRO_5046266575" evidence="1">
    <location>
        <begin position="19"/>
        <end position="239"/>
    </location>
</feature>
<dbReference type="Pfam" id="PF12875">
    <property type="entry name" value="DUF3826"/>
    <property type="match status" value="1"/>
</dbReference>